<evidence type="ECO:0008006" key="3">
    <source>
        <dbReference type="Google" id="ProtNLM"/>
    </source>
</evidence>
<evidence type="ECO:0000313" key="2">
    <source>
        <dbReference type="Proteomes" id="UP000183975"/>
    </source>
</evidence>
<keyword evidence="2" id="KW-1185">Reference proteome</keyword>
<gene>
    <name evidence="1" type="ORF">SAMN02745138_01713</name>
</gene>
<dbReference type="AlphaFoldDB" id="A0A1M6SF24"/>
<dbReference type="Gene3D" id="3.60.21.10">
    <property type="match status" value="1"/>
</dbReference>
<organism evidence="1 2">
    <name type="scientific">Anaerotignum lactatifermentans DSM 14214</name>
    <dbReference type="NCBI Taxonomy" id="1121323"/>
    <lineage>
        <taxon>Bacteria</taxon>
        <taxon>Bacillati</taxon>
        <taxon>Bacillota</taxon>
        <taxon>Clostridia</taxon>
        <taxon>Lachnospirales</taxon>
        <taxon>Anaerotignaceae</taxon>
        <taxon>Anaerotignum</taxon>
    </lineage>
</organism>
<proteinExistence type="predicted"/>
<dbReference type="RefSeq" id="WP_072850895.1">
    <property type="nucleotide sequence ID" value="NZ_FRAH01000027.1"/>
</dbReference>
<dbReference type="SUPFAM" id="SSF56300">
    <property type="entry name" value="Metallo-dependent phosphatases"/>
    <property type="match status" value="1"/>
</dbReference>
<dbReference type="OrthoDB" id="9787800at2"/>
<dbReference type="Proteomes" id="UP000183975">
    <property type="component" value="Unassembled WGS sequence"/>
</dbReference>
<dbReference type="EMBL" id="FRAH01000027">
    <property type="protein sequence ID" value="SHK43384.1"/>
    <property type="molecule type" value="Genomic_DNA"/>
</dbReference>
<evidence type="ECO:0000313" key="1">
    <source>
        <dbReference type="EMBL" id="SHK43384.1"/>
    </source>
</evidence>
<reference evidence="1 2" key="1">
    <citation type="submission" date="2016-11" db="EMBL/GenBank/DDBJ databases">
        <authorList>
            <person name="Jaros S."/>
            <person name="Januszkiewicz K."/>
            <person name="Wedrychowicz H."/>
        </authorList>
    </citation>
    <scope>NUCLEOTIDE SEQUENCE [LARGE SCALE GENOMIC DNA]</scope>
    <source>
        <strain evidence="1 2">DSM 14214</strain>
    </source>
</reference>
<sequence length="229" mass="27174">MSGRIFITGDKHRTFVPLFWLAEKETLHPSDIMIIAGDAGYVWDKDYVYDMESLQQVFPGTIAFVDGNHENHALLNEFPVETWNGGNVHRVGERVLHLMRGEIYDIYEKKFFVFGGARSVDKDRRTEGVSWWKEEEPTAEEIEHGQKVLYQFADQIEYIITHEPPLFVRSSIRRQKSLDDDYQFPLILNEWYQSMEHQPKFQKWYFGHMHVDQEITEKLLGVYHKFVEI</sequence>
<accession>A0A1M6SF24</accession>
<name>A0A1M6SF24_9FIRM</name>
<protein>
    <recommendedName>
        <fullName evidence="3">Calcineurin-like phosphoesterase</fullName>
    </recommendedName>
</protein>
<dbReference type="InterPro" id="IPR029052">
    <property type="entry name" value="Metallo-depent_PP-like"/>
</dbReference>